<sequence>MYLEHFHLSYEPFSANPDPDLFFSGARREEICQSLILDILAGKRLVKVIGRAGSGKTTLCQMVVDRLPSEYQVIMLQAPLDSFDDLIKEMCLELGMDPRGRQAADYLEVLPRLLERRLAEHIRLVLIIDGAEKLYLATLERLLQFISDNSEDSGWTTLLVGNPDLDAHLDQLSVFCNSVDIHTGYALDELTASETRQYLYFCLQTAGMPREQIEELFDEEKMDRIIATARGNIGMINTLAKEVLHAFCQHQAVVDQPVAAEPVLAEEEEDVPRWEEKIHELWEFLSVHDLWELLSANRMFTAVLIGVPVTFLVIGVFLWIGDRDQEPASPVVMDQQTPALFPGKTTPNEPDRSLAAEPSSSATGKENDGAISEAQAGRDGEQLYRERLGASASWLTGMHKGKYTIQLLTVSSDTAQTVVGDTLQQDAFYSILNQLYVFRKRTNPLTIFVYHGLYDSLDDAREARNNMPVYLRKHHPYPLAVDDVLNTLVN</sequence>
<name>A0A7T5VAT9_9BACT</name>
<dbReference type="InterPro" id="IPR036680">
    <property type="entry name" value="SPOR-like_sf"/>
</dbReference>
<keyword evidence="2" id="KW-1133">Transmembrane helix</keyword>
<dbReference type="InterPro" id="IPR052026">
    <property type="entry name" value="ExeA_AAA_ATPase_DNA-bind"/>
</dbReference>
<reference evidence="4 5" key="1">
    <citation type="submission" date="2020-05" db="EMBL/GenBank/DDBJ databases">
        <title>Complete genome of Desulfobulbus oligotrophicus.</title>
        <authorList>
            <person name="Podar M."/>
        </authorList>
    </citation>
    <scope>NUCLEOTIDE SEQUENCE [LARGE SCALE GENOMIC DNA]</scope>
    <source>
        <strain evidence="4 5">Prop6</strain>
    </source>
</reference>
<evidence type="ECO:0000259" key="3">
    <source>
        <dbReference type="Pfam" id="PF13401"/>
    </source>
</evidence>
<dbReference type="Gene3D" id="3.40.50.300">
    <property type="entry name" value="P-loop containing nucleotide triphosphate hydrolases"/>
    <property type="match status" value="1"/>
</dbReference>
<dbReference type="PANTHER" id="PTHR35894:SF1">
    <property type="entry name" value="PHOSPHORIBULOKINASE _ URIDINE KINASE FAMILY"/>
    <property type="match status" value="1"/>
</dbReference>
<accession>A0A7T5VAT9</accession>
<dbReference type="AlphaFoldDB" id="A0A7T5VAT9"/>
<dbReference type="Proteomes" id="UP000596092">
    <property type="component" value="Chromosome"/>
</dbReference>
<evidence type="ECO:0000256" key="2">
    <source>
        <dbReference type="SAM" id="Phobius"/>
    </source>
</evidence>
<dbReference type="Pfam" id="PF13401">
    <property type="entry name" value="AAA_22"/>
    <property type="match status" value="1"/>
</dbReference>
<dbReference type="GO" id="GO:0016887">
    <property type="term" value="F:ATP hydrolysis activity"/>
    <property type="evidence" value="ECO:0007669"/>
    <property type="project" value="InterPro"/>
</dbReference>
<protein>
    <submittedName>
        <fullName evidence="4">AAA family ATPase</fullName>
    </submittedName>
</protein>
<dbReference type="KEGG" id="dog:HP555_00630"/>
<feature type="domain" description="ORC1/DEAH AAA+ ATPase" evidence="3">
    <location>
        <begin position="42"/>
        <end position="167"/>
    </location>
</feature>
<dbReference type="InterPro" id="IPR027417">
    <property type="entry name" value="P-loop_NTPase"/>
</dbReference>
<evidence type="ECO:0000256" key="1">
    <source>
        <dbReference type="SAM" id="MobiDB-lite"/>
    </source>
</evidence>
<keyword evidence="2" id="KW-0812">Transmembrane</keyword>
<keyword evidence="5" id="KW-1185">Reference proteome</keyword>
<feature type="region of interest" description="Disordered" evidence="1">
    <location>
        <begin position="337"/>
        <end position="378"/>
    </location>
</feature>
<organism evidence="4 5">
    <name type="scientific">Desulfobulbus oligotrophicus</name>
    <dbReference type="NCBI Taxonomy" id="1909699"/>
    <lineage>
        <taxon>Bacteria</taxon>
        <taxon>Pseudomonadati</taxon>
        <taxon>Thermodesulfobacteriota</taxon>
        <taxon>Desulfobulbia</taxon>
        <taxon>Desulfobulbales</taxon>
        <taxon>Desulfobulbaceae</taxon>
        <taxon>Desulfobulbus</taxon>
    </lineage>
</organism>
<dbReference type="GO" id="GO:0042834">
    <property type="term" value="F:peptidoglycan binding"/>
    <property type="evidence" value="ECO:0007669"/>
    <property type="project" value="InterPro"/>
</dbReference>
<evidence type="ECO:0000313" key="4">
    <source>
        <dbReference type="EMBL" id="QQG64469.1"/>
    </source>
</evidence>
<gene>
    <name evidence="4" type="ORF">HP555_00630</name>
</gene>
<dbReference type="Gene3D" id="3.30.70.1070">
    <property type="entry name" value="Sporulation related repeat"/>
    <property type="match status" value="1"/>
</dbReference>
<dbReference type="RefSeq" id="WP_199263303.1">
    <property type="nucleotide sequence ID" value="NZ_CP054140.1"/>
</dbReference>
<proteinExistence type="predicted"/>
<dbReference type="InterPro" id="IPR049945">
    <property type="entry name" value="AAA_22"/>
</dbReference>
<keyword evidence="2" id="KW-0472">Membrane</keyword>
<evidence type="ECO:0000313" key="5">
    <source>
        <dbReference type="Proteomes" id="UP000596092"/>
    </source>
</evidence>
<dbReference type="SUPFAM" id="SSF52540">
    <property type="entry name" value="P-loop containing nucleoside triphosphate hydrolases"/>
    <property type="match status" value="1"/>
</dbReference>
<feature type="transmembrane region" description="Helical" evidence="2">
    <location>
        <begin position="299"/>
        <end position="320"/>
    </location>
</feature>
<dbReference type="EMBL" id="CP054140">
    <property type="protein sequence ID" value="QQG64469.1"/>
    <property type="molecule type" value="Genomic_DNA"/>
</dbReference>
<dbReference type="PANTHER" id="PTHR35894">
    <property type="entry name" value="GENERAL SECRETION PATHWAY PROTEIN A-RELATED"/>
    <property type="match status" value="1"/>
</dbReference>